<evidence type="ECO:0000313" key="6">
    <source>
        <dbReference type="Proteomes" id="UP000219689"/>
    </source>
</evidence>
<dbReference type="InterPro" id="IPR002034">
    <property type="entry name" value="AIPM/Hcit_synth_CS"/>
</dbReference>
<comment type="similarity">
    <text evidence="1">Belongs to the alpha-IPM synthase/homocitrate synthase family.</text>
</comment>
<organism evidence="5 6">
    <name type="scientific">Natrinema ejinorense</name>
    <dbReference type="NCBI Taxonomy" id="373386"/>
    <lineage>
        <taxon>Archaea</taxon>
        <taxon>Methanobacteriati</taxon>
        <taxon>Methanobacteriota</taxon>
        <taxon>Stenosarchaea group</taxon>
        <taxon>Halobacteria</taxon>
        <taxon>Halobacteriales</taxon>
        <taxon>Natrialbaceae</taxon>
        <taxon>Natrinema</taxon>
    </lineage>
</organism>
<evidence type="ECO:0000256" key="3">
    <source>
        <dbReference type="ARBA" id="ARBA00048363"/>
    </source>
</evidence>
<keyword evidence="2 5" id="KW-0808">Transferase</keyword>
<keyword evidence="5" id="KW-0670">Pyruvate</keyword>
<dbReference type="GO" id="GO:0004410">
    <property type="term" value="F:homocitrate synthase activity"/>
    <property type="evidence" value="ECO:0007669"/>
    <property type="project" value="UniProtKB-EC"/>
</dbReference>
<reference evidence="5 6" key="1">
    <citation type="submission" date="2017-09" db="EMBL/GenBank/DDBJ databases">
        <title>Genome sequences of Natrinema ejinorence JCM 13890T.</title>
        <authorList>
            <person name="Roh S.W."/>
            <person name="Kim Y.B."/>
            <person name="Kim J.Y."/>
        </authorList>
    </citation>
    <scope>NUCLEOTIDE SEQUENCE [LARGE SCALE GENOMIC DNA]</scope>
    <source>
        <strain evidence="5 6">JCM 13890</strain>
    </source>
</reference>
<comment type="catalytic activity">
    <reaction evidence="3">
        <text>acetyl-CoA + 2-oxoglutarate + H2O = (2R)-homocitrate + CoA + H(+)</text>
        <dbReference type="Rhea" id="RHEA:12929"/>
        <dbReference type="ChEBI" id="CHEBI:15377"/>
        <dbReference type="ChEBI" id="CHEBI:15378"/>
        <dbReference type="ChEBI" id="CHEBI:16810"/>
        <dbReference type="ChEBI" id="CHEBI:57287"/>
        <dbReference type="ChEBI" id="CHEBI:57288"/>
        <dbReference type="ChEBI" id="CHEBI:58884"/>
        <dbReference type="EC" id="2.3.3.14"/>
    </reaction>
    <physiologicalReaction direction="left-to-right" evidence="3">
        <dbReference type="Rhea" id="RHEA:12930"/>
    </physiologicalReaction>
</comment>
<dbReference type="OrthoDB" id="6555at2157"/>
<dbReference type="Gene3D" id="3.20.20.70">
    <property type="entry name" value="Aldolase class I"/>
    <property type="match status" value="1"/>
</dbReference>
<dbReference type="SUPFAM" id="SSF51569">
    <property type="entry name" value="Aldolase"/>
    <property type="match status" value="1"/>
</dbReference>
<dbReference type="PROSITE" id="PS50991">
    <property type="entry name" value="PYR_CT"/>
    <property type="match status" value="1"/>
</dbReference>
<evidence type="ECO:0000256" key="2">
    <source>
        <dbReference type="ARBA" id="ARBA00022679"/>
    </source>
</evidence>
<dbReference type="AlphaFoldDB" id="A0A2A5QQ08"/>
<accession>A0A2A5QQ08</accession>
<dbReference type="InterPro" id="IPR013785">
    <property type="entry name" value="Aldolase_TIM"/>
</dbReference>
<dbReference type="PROSITE" id="PS00816">
    <property type="entry name" value="AIPM_HOMOCIT_SYNTH_2"/>
    <property type="match status" value="1"/>
</dbReference>
<dbReference type="EMBL" id="NXNI01000002">
    <property type="protein sequence ID" value="PCR88865.1"/>
    <property type="molecule type" value="Genomic_DNA"/>
</dbReference>
<evidence type="ECO:0000313" key="5">
    <source>
        <dbReference type="EMBL" id="PCR88865.1"/>
    </source>
</evidence>
<feature type="domain" description="Pyruvate carboxyltransferase" evidence="4">
    <location>
        <begin position="30"/>
        <end position="282"/>
    </location>
</feature>
<name>A0A2A5QQ08_9EURY</name>
<dbReference type="PANTHER" id="PTHR42880:SF1">
    <property type="entry name" value="ISOPROPYLMALATE_HOMOCITRATE_CITRAMALATE SYNTHASE FAMILY PROTEIN"/>
    <property type="match status" value="1"/>
</dbReference>
<evidence type="ECO:0000256" key="1">
    <source>
        <dbReference type="ARBA" id="ARBA00006154"/>
    </source>
</evidence>
<evidence type="ECO:0000259" key="4">
    <source>
        <dbReference type="PROSITE" id="PS50991"/>
    </source>
</evidence>
<dbReference type="RefSeq" id="WP_097381882.1">
    <property type="nucleotide sequence ID" value="NZ_NXNI01000002.1"/>
</dbReference>
<comment type="caution">
    <text evidence="5">The sequence shown here is derived from an EMBL/GenBank/DDBJ whole genome shotgun (WGS) entry which is preliminary data.</text>
</comment>
<dbReference type="Pfam" id="PF00682">
    <property type="entry name" value="HMGL-like"/>
    <property type="match status" value="1"/>
</dbReference>
<keyword evidence="6" id="KW-1185">Reference proteome</keyword>
<sequence length="409" mass="45459">MPDASEPYKSSQYWTSHHNWNEDVELPDEIKFHDTTFRDGEQQPGVVFSEDEKVELGKLYSEMGIDRLEPGLPLVSDDDKRAIERLANEGLDADVYAFTRCVKEDVEVAVDCDVDGVVMEVPSSRHLIEHAYDWSYEQALEYAIEATEYAHEQGIDVSFFCIDSSRADPDDLITILSRVKEEGHADSLNVVDTFGALSPAGTRSLVNLVSGEFDIPIEIHVHNDFGLGVANTLAGIQAGAEIAHTTVTGLGERSGNANFEEVATALTALYDYDLNLDLSQVKEIAEVTSDASGVDIHESKPVVGQNQFGIEAGIIAAWWNRLREQEMPLAMYPYHWDLVGQNAPRIAIGKMSGLATIEYWCDRLGLQAPPEDVQEDILQSIKGTSIGEKRELSPEEFVDIYRDTYNPEN</sequence>
<protein>
    <submittedName>
        <fullName evidence="5">Pyruvate carboxyltransferase</fullName>
    </submittedName>
</protein>
<dbReference type="PANTHER" id="PTHR42880">
    <property type="entry name" value="HOMOCITRATE SYNTHASE"/>
    <property type="match status" value="1"/>
</dbReference>
<proteinExistence type="inferred from homology"/>
<dbReference type="GO" id="GO:0019752">
    <property type="term" value="P:carboxylic acid metabolic process"/>
    <property type="evidence" value="ECO:0007669"/>
    <property type="project" value="InterPro"/>
</dbReference>
<dbReference type="Proteomes" id="UP000219689">
    <property type="component" value="Unassembled WGS sequence"/>
</dbReference>
<gene>
    <name evidence="5" type="ORF">CP557_20510</name>
</gene>
<dbReference type="InterPro" id="IPR000891">
    <property type="entry name" value="PYR_CT"/>
</dbReference>